<evidence type="ECO:0000313" key="3">
    <source>
        <dbReference type="EMBL" id="MFC0590387.1"/>
    </source>
</evidence>
<keyword evidence="1" id="KW-0472">Membrane</keyword>
<dbReference type="RefSeq" id="WP_379481826.1">
    <property type="nucleotide sequence ID" value="NZ_JBHLTL010000006.1"/>
</dbReference>
<dbReference type="Proteomes" id="UP001589943">
    <property type="component" value="Unassembled WGS sequence"/>
</dbReference>
<comment type="caution">
    <text evidence="3">The sequence shown here is derived from an EMBL/GenBank/DDBJ whole genome shotgun (WGS) entry which is preliminary data.</text>
</comment>
<feature type="domain" description="Putative Flp pilus-assembly TadG-like N-terminal" evidence="2">
    <location>
        <begin position="15"/>
        <end position="61"/>
    </location>
</feature>
<keyword evidence="4" id="KW-1185">Reference proteome</keyword>
<evidence type="ECO:0000256" key="1">
    <source>
        <dbReference type="SAM" id="Phobius"/>
    </source>
</evidence>
<protein>
    <submittedName>
        <fullName evidence="3">TadE/TadG family type IV pilus assembly protein</fullName>
    </submittedName>
</protein>
<reference evidence="3 4" key="1">
    <citation type="submission" date="2024-09" db="EMBL/GenBank/DDBJ databases">
        <authorList>
            <person name="Sun Q."/>
            <person name="Mori K."/>
        </authorList>
    </citation>
    <scope>NUCLEOTIDE SEQUENCE [LARGE SCALE GENOMIC DNA]</scope>
    <source>
        <strain evidence="3 4">NCAIM B.02537</strain>
    </source>
</reference>
<sequence>MARLRTKSFLTDQRGAVAATYALALTGLVVIGGVGFDYGRMMAMDSELQNGADQAALAGATQLDGKSAVGLTPGACARAAAAAINLVTNKTLLAQSGQTISVASEAACDATGSVRFWQDKAHSVAATSDATAKFIELDVDVRTVKFLFTPLTGLLVSPNIKAGAMAGLGSSICKVPPLMICSPDPAQSFNAAGRIGWGIQATGHGNNSWAAGDFGFLSVGSGQKADLEKALAFASTTFDCTPVDGAKPEPGNAQGLFAAINTRFDIYDTNGNPLGDCNTGSCPSASNVIKDMVNASNAPVAGANSCKTQNQGWQLPTMQFSPKARNAGTETALTQHDSDSQIDAMGLTRDLCHYASYVNGVAANKCHNLNGLTTDTSDRFGTGNWARGDYFNKYHSGRIPGNASTMTRYETYKWELANGYNAAGGGIDGTSAGGSNKQYASPRCSTGSAGSVDRRVLTVAIVKNCSSLSGNSTPVSVDEWVDVFLVEPVVDARGNGVIADSVYLEVIGPSKLGGGGSTSSQLIRRDVPYLVH</sequence>
<feature type="transmembrane region" description="Helical" evidence="1">
    <location>
        <begin position="15"/>
        <end position="36"/>
    </location>
</feature>
<proteinExistence type="predicted"/>
<dbReference type="EMBL" id="JBHLTL010000006">
    <property type="protein sequence ID" value="MFC0590387.1"/>
    <property type="molecule type" value="Genomic_DNA"/>
</dbReference>
<accession>A0ABV6PKN3</accession>
<keyword evidence="1" id="KW-0812">Transmembrane</keyword>
<dbReference type="InterPro" id="IPR028087">
    <property type="entry name" value="Tad_N"/>
</dbReference>
<name>A0ABV6PKN3_9SPHN</name>
<organism evidence="3 4">
    <name type="scientific">Novosphingobium aquiterrae</name>
    <dbReference type="NCBI Taxonomy" id="624388"/>
    <lineage>
        <taxon>Bacteria</taxon>
        <taxon>Pseudomonadati</taxon>
        <taxon>Pseudomonadota</taxon>
        <taxon>Alphaproteobacteria</taxon>
        <taxon>Sphingomonadales</taxon>
        <taxon>Sphingomonadaceae</taxon>
        <taxon>Novosphingobium</taxon>
    </lineage>
</organism>
<gene>
    <name evidence="3" type="ORF">ACFFF7_13300</name>
</gene>
<evidence type="ECO:0000313" key="4">
    <source>
        <dbReference type="Proteomes" id="UP001589943"/>
    </source>
</evidence>
<keyword evidence="1" id="KW-1133">Transmembrane helix</keyword>
<dbReference type="Pfam" id="PF13400">
    <property type="entry name" value="Tad"/>
    <property type="match status" value="1"/>
</dbReference>
<evidence type="ECO:0000259" key="2">
    <source>
        <dbReference type="Pfam" id="PF13400"/>
    </source>
</evidence>